<keyword evidence="1" id="KW-0472">Membrane</keyword>
<accession>A0ABW4Z7D9</accession>
<proteinExistence type="predicted"/>
<feature type="transmembrane region" description="Helical" evidence="1">
    <location>
        <begin position="6"/>
        <end position="26"/>
    </location>
</feature>
<dbReference type="Proteomes" id="UP001597389">
    <property type="component" value="Unassembled WGS sequence"/>
</dbReference>
<evidence type="ECO:0000313" key="2">
    <source>
        <dbReference type="EMBL" id="MFD2157567.1"/>
    </source>
</evidence>
<feature type="transmembrane region" description="Helical" evidence="1">
    <location>
        <begin position="88"/>
        <end position="106"/>
    </location>
</feature>
<name>A0ABW4Z7D9_9BACT</name>
<reference evidence="3" key="1">
    <citation type="journal article" date="2019" name="Int. J. Syst. Evol. Microbiol.">
        <title>The Global Catalogue of Microorganisms (GCM) 10K type strain sequencing project: providing services to taxonomists for standard genome sequencing and annotation.</title>
        <authorList>
            <consortium name="The Broad Institute Genomics Platform"/>
            <consortium name="The Broad Institute Genome Sequencing Center for Infectious Disease"/>
            <person name="Wu L."/>
            <person name="Ma J."/>
        </authorList>
    </citation>
    <scope>NUCLEOTIDE SEQUENCE [LARGE SCALE GENOMIC DNA]</scope>
    <source>
        <strain evidence="3">CCUG 57942</strain>
    </source>
</reference>
<comment type="caution">
    <text evidence="2">The sequence shown here is derived from an EMBL/GenBank/DDBJ whole genome shotgun (WGS) entry which is preliminary data.</text>
</comment>
<feature type="transmembrane region" description="Helical" evidence="1">
    <location>
        <begin position="47"/>
        <end position="68"/>
    </location>
</feature>
<evidence type="ECO:0000313" key="3">
    <source>
        <dbReference type="Proteomes" id="UP001597389"/>
    </source>
</evidence>
<organism evidence="2 3">
    <name type="scientific">Rubritalea tangerina</name>
    <dbReference type="NCBI Taxonomy" id="430798"/>
    <lineage>
        <taxon>Bacteria</taxon>
        <taxon>Pseudomonadati</taxon>
        <taxon>Verrucomicrobiota</taxon>
        <taxon>Verrucomicrobiia</taxon>
        <taxon>Verrucomicrobiales</taxon>
        <taxon>Rubritaleaceae</taxon>
        <taxon>Rubritalea</taxon>
    </lineage>
</organism>
<protein>
    <recommendedName>
        <fullName evidence="4">Integral membrane protein</fullName>
    </recommendedName>
</protein>
<keyword evidence="3" id="KW-1185">Reference proteome</keyword>
<keyword evidence="1" id="KW-1133">Transmembrane helix</keyword>
<evidence type="ECO:0008006" key="4">
    <source>
        <dbReference type="Google" id="ProtNLM"/>
    </source>
</evidence>
<dbReference type="RefSeq" id="WP_377085422.1">
    <property type="nucleotide sequence ID" value="NZ_JBHSJL010000001.1"/>
</dbReference>
<sequence length="126" mass="14272">MTEQVIVYVVYTLVSIGLTIWVANTLHKNGRVFLLEAFRGDEERADAVNHLLKVGFYLINVGFVLLFLKYGQKPEGFVGAIEFCATKLGFVTLVLGGMHFFNMYNFDKMRKKGRIPQQTDYALAGK</sequence>
<gene>
    <name evidence="2" type="ORF">ACFSW8_01500</name>
</gene>
<keyword evidence="1" id="KW-0812">Transmembrane</keyword>
<evidence type="ECO:0000256" key="1">
    <source>
        <dbReference type="SAM" id="Phobius"/>
    </source>
</evidence>
<dbReference type="EMBL" id="JBHUJB010000009">
    <property type="protein sequence ID" value="MFD2157567.1"/>
    <property type="molecule type" value="Genomic_DNA"/>
</dbReference>